<keyword evidence="2" id="KW-1185">Reference proteome</keyword>
<sequence>MTVIRVDFGRTEPEEKNGLPATDEDLIALAQKFSDIQIPYQVFLQAIAIAAYDVASAFRYADNYLNTIKNATKRRNRLWRRRDPYSKIQDACARRSIGR</sequence>
<reference evidence="2" key="1">
    <citation type="journal article" date="2021" name="Science">
        <title>Hunting the eagle killer: A cyanobacterial neurotoxin causes vacuolar myelinopathy.</title>
        <authorList>
            <person name="Breinlinger S."/>
            <person name="Phillips T.J."/>
            <person name="Haram B.N."/>
            <person name="Mares J."/>
            <person name="Martinez Yerena J.A."/>
            <person name="Hrouzek P."/>
            <person name="Sobotka R."/>
            <person name="Henderson W.M."/>
            <person name="Schmieder P."/>
            <person name="Williams S.M."/>
            <person name="Lauderdale J.D."/>
            <person name="Wilde H.D."/>
            <person name="Gerrin W."/>
            <person name="Kust A."/>
            <person name="Washington J.W."/>
            <person name="Wagner C."/>
            <person name="Geier B."/>
            <person name="Liebeke M."/>
            <person name="Enke H."/>
            <person name="Niedermeyer T.H.J."/>
            <person name="Wilde S.B."/>
        </authorList>
    </citation>
    <scope>NUCLEOTIDE SEQUENCE [LARGE SCALE GENOMIC DNA]</scope>
    <source>
        <strain evidence="2">Thurmond2011</strain>
    </source>
</reference>
<dbReference type="Proteomes" id="UP000667802">
    <property type="component" value="Unassembled WGS sequence"/>
</dbReference>
<gene>
    <name evidence="1" type="ORF">G7B40_018825</name>
</gene>
<evidence type="ECO:0000313" key="2">
    <source>
        <dbReference type="Proteomes" id="UP000667802"/>
    </source>
</evidence>
<accession>A0AAP5M8V1</accession>
<evidence type="ECO:0000313" key="1">
    <source>
        <dbReference type="EMBL" id="MDR9896600.1"/>
    </source>
</evidence>
<dbReference type="EMBL" id="JAALHA020000008">
    <property type="protein sequence ID" value="MDR9896600.1"/>
    <property type="molecule type" value="Genomic_DNA"/>
</dbReference>
<dbReference type="AlphaFoldDB" id="A0AAP5M8V1"/>
<protein>
    <submittedName>
        <fullName evidence="1">Uncharacterized protein</fullName>
    </submittedName>
</protein>
<dbReference type="RefSeq" id="WP_208341569.1">
    <property type="nucleotide sequence ID" value="NZ_CAWQFN010000921.1"/>
</dbReference>
<organism evidence="1 2">
    <name type="scientific">Aetokthonos hydrillicola Thurmond2011</name>
    <dbReference type="NCBI Taxonomy" id="2712845"/>
    <lineage>
        <taxon>Bacteria</taxon>
        <taxon>Bacillati</taxon>
        <taxon>Cyanobacteriota</taxon>
        <taxon>Cyanophyceae</taxon>
        <taxon>Nostocales</taxon>
        <taxon>Hapalosiphonaceae</taxon>
        <taxon>Aetokthonos</taxon>
    </lineage>
</organism>
<comment type="caution">
    <text evidence="1">The sequence shown here is derived from an EMBL/GenBank/DDBJ whole genome shotgun (WGS) entry which is preliminary data.</text>
</comment>
<name>A0AAP5M8V1_9CYAN</name>
<proteinExistence type="predicted"/>